<comment type="similarity">
    <text evidence="1">Belongs to the relA/spoT family.</text>
</comment>
<dbReference type="InterPro" id="IPR004811">
    <property type="entry name" value="RelA/Spo_fam"/>
</dbReference>
<dbReference type="Gene3D" id="1.10.3210.10">
    <property type="entry name" value="Hypothetical protein af1432"/>
    <property type="match status" value="1"/>
</dbReference>
<dbReference type="PANTHER" id="PTHR21262">
    <property type="entry name" value="GUANOSINE-3',5'-BIS DIPHOSPHATE 3'-PYROPHOSPHOHYDROLASE"/>
    <property type="match status" value="1"/>
</dbReference>
<dbReference type="SUPFAM" id="SSF109604">
    <property type="entry name" value="HD-domain/PDEase-like"/>
    <property type="match status" value="1"/>
</dbReference>
<dbReference type="SMART" id="SM00471">
    <property type="entry name" value="HDc"/>
    <property type="match status" value="1"/>
</dbReference>
<feature type="coiled-coil region" evidence="2">
    <location>
        <begin position="4"/>
        <end position="31"/>
    </location>
</feature>
<name>A0ABU0LZP4_9BACT</name>
<keyword evidence="5" id="KW-0808">Transferase</keyword>
<gene>
    <name evidence="5" type="ORF">J2Z62_000595</name>
</gene>
<feature type="domain" description="HD/PDEase" evidence="3">
    <location>
        <begin position="53"/>
        <end position="168"/>
    </location>
</feature>
<evidence type="ECO:0000259" key="3">
    <source>
        <dbReference type="SMART" id="SM00471"/>
    </source>
</evidence>
<organism evidence="5 6">
    <name type="scientific">Mycoplasmoides fastidiosum</name>
    <dbReference type="NCBI Taxonomy" id="92758"/>
    <lineage>
        <taxon>Bacteria</taxon>
        <taxon>Bacillati</taxon>
        <taxon>Mycoplasmatota</taxon>
        <taxon>Mycoplasmoidales</taxon>
        <taxon>Mycoplasmoidaceae</taxon>
        <taxon>Mycoplasmoides</taxon>
    </lineage>
</organism>
<dbReference type="Proteomes" id="UP001240643">
    <property type="component" value="Unassembled WGS sequence"/>
</dbReference>
<dbReference type="RefSeq" id="WP_256547154.1">
    <property type="nucleotide sequence ID" value="NZ_CP101809.1"/>
</dbReference>
<dbReference type="EC" id="3.1.7.2" evidence="5"/>
<sequence length="715" mass="83870">MINYGIYQDRINELKNQLNQLIHEQDFDRTQIKKINKALQFAENAHVSQFRKSGEPYVEHVIITAIKLCEWKMDYETICAGLMHDVIEDTQYTYNDLFLEFGFDVADMVQTVSKVAQYSKRKRGDPKERNNSYLVQVFLSLSKDLRAIVVKLADRTHNMETINYLKPEKQVSIARETLEIYATIAGRLGMYNIKTRLEDMSFKIINPHDYSLINKHLQKLENNARGQWDRIRAQIKNMLDVEGIEHKIEYRIKGIYSIYKKTEKGYLIENIHDIFAMRIIVKDPLQCYKVLGLIHLNFIYIINAFKDFISSPKWNLYRSIHTTIIVNRFLMEFQIRTEEMHTISQLGLAAHWKYKEGEKYLNLSKKLIDEFLQGREASVNVIKEISKNELFDIFISNDNQFYVSTSKTTILDLAFRYNAEQFPYLASAFLNGENASFDSRVRKGDVVHFNYANLTKIEESWISATQNISLINHIQNIFKKRSISIQNNIDKFLANAQKFLKLPEIHEANYKRRLSYLGYKNISDFLEDVSRAQLDQEVVFNLFSNKEEDWKKSFHFIKKVFSKKIFLNTYFEPPSGIFPDKIVITDCCSKFPDLQLIGILKNNILKVHRFDCPKANVNQGKRVVINWDKKELASEPRLFKVKMKIFGKMTQTITNQILHTMLQHKVLILKIEVEPGLNDLDFKANAIIRINDHNQLSRLINNLKIKGFANEVEII</sequence>
<evidence type="ECO:0000256" key="1">
    <source>
        <dbReference type="RuleBase" id="RU003847"/>
    </source>
</evidence>
<dbReference type="PANTHER" id="PTHR21262:SF31">
    <property type="entry name" value="GTP PYROPHOSPHOKINASE"/>
    <property type="match status" value="1"/>
</dbReference>
<dbReference type="CDD" id="cd05399">
    <property type="entry name" value="NT_Rel-Spo_like"/>
    <property type="match status" value="1"/>
</dbReference>
<dbReference type="EMBL" id="JAUSWO010000001">
    <property type="protein sequence ID" value="MDQ0514157.1"/>
    <property type="molecule type" value="Genomic_DNA"/>
</dbReference>
<dbReference type="InterPro" id="IPR003607">
    <property type="entry name" value="HD/PDEase_dom"/>
</dbReference>
<dbReference type="Pfam" id="PF04607">
    <property type="entry name" value="RelA_SpoT"/>
    <property type="match status" value="1"/>
</dbReference>
<dbReference type="Pfam" id="PF13328">
    <property type="entry name" value="HD_4"/>
    <property type="match status" value="1"/>
</dbReference>
<dbReference type="Gene3D" id="3.30.460.10">
    <property type="entry name" value="Beta Polymerase, domain 2"/>
    <property type="match status" value="1"/>
</dbReference>
<evidence type="ECO:0000256" key="2">
    <source>
        <dbReference type="SAM" id="Coils"/>
    </source>
</evidence>
<dbReference type="InterPro" id="IPR043519">
    <property type="entry name" value="NT_sf"/>
</dbReference>
<evidence type="ECO:0000313" key="5">
    <source>
        <dbReference type="EMBL" id="MDQ0514157.1"/>
    </source>
</evidence>
<protein>
    <submittedName>
        <fullName evidence="5">Guanosine-3',5'-bis(Diphosphate) 3'-pyrophosphohydrolase</fullName>
        <ecNumber evidence="5">2.7.6.5</ecNumber>
        <ecNumber evidence="5">3.1.7.2</ecNumber>
    </submittedName>
</protein>
<proteinExistence type="inferred from homology"/>
<dbReference type="SUPFAM" id="SSF81301">
    <property type="entry name" value="Nucleotidyltransferase"/>
    <property type="match status" value="1"/>
</dbReference>
<dbReference type="GO" id="GO:0008893">
    <property type="term" value="F:guanosine-3',5'-bis(diphosphate) 3'-diphosphatase activity"/>
    <property type="evidence" value="ECO:0007669"/>
    <property type="project" value="UniProtKB-EC"/>
</dbReference>
<keyword evidence="2" id="KW-0175">Coiled coil</keyword>
<dbReference type="InterPro" id="IPR007685">
    <property type="entry name" value="RelA_SpoT"/>
</dbReference>
<dbReference type="SMART" id="SM00954">
    <property type="entry name" value="RelA_SpoT"/>
    <property type="match status" value="1"/>
</dbReference>
<keyword evidence="5" id="KW-0378">Hydrolase</keyword>
<keyword evidence="6" id="KW-1185">Reference proteome</keyword>
<evidence type="ECO:0000259" key="4">
    <source>
        <dbReference type="SMART" id="SM00954"/>
    </source>
</evidence>
<dbReference type="NCBIfam" id="TIGR00691">
    <property type="entry name" value="spoT_relA"/>
    <property type="match status" value="1"/>
</dbReference>
<accession>A0ABU0LZP4</accession>
<comment type="caution">
    <text evidence="5">The sequence shown here is derived from an EMBL/GenBank/DDBJ whole genome shotgun (WGS) entry which is preliminary data.</text>
</comment>
<dbReference type="GO" id="GO:0008728">
    <property type="term" value="F:GTP diphosphokinase activity"/>
    <property type="evidence" value="ECO:0007669"/>
    <property type="project" value="UniProtKB-EC"/>
</dbReference>
<dbReference type="EC" id="2.7.6.5" evidence="5"/>
<comment type="function">
    <text evidence="1">In eubacteria ppGpp (guanosine 3'-diphosphate 5'-diphosphate) is a mediator of the stringent response that coordinates a variety of cellular activities in response to changes in nutritional abundance.</text>
</comment>
<reference evidence="5" key="1">
    <citation type="submission" date="2023-07" db="EMBL/GenBank/DDBJ databases">
        <title>Genomic Encyclopedia of Type Strains, Phase IV (KMG-IV): sequencing the most valuable type-strain genomes for metagenomic binning, comparative biology and taxonomic classification.</title>
        <authorList>
            <person name="Goeker M."/>
        </authorList>
    </citation>
    <scope>NUCLEOTIDE SEQUENCE [LARGE SCALE GENOMIC DNA]</scope>
    <source>
        <strain evidence="5">DSM 21204</strain>
    </source>
</reference>
<evidence type="ECO:0000313" key="6">
    <source>
        <dbReference type="Proteomes" id="UP001240643"/>
    </source>
</evidence>
<feature type="domain" description="RelA/SpoT" evidence="4">
    <location>
        <begin position="250"/>
        <end position="358"/>
    </location>
</feature>